<evidence type="ECO:0000313" key="2">
    <source>
        <dbReference type="Proteomes" id="UP001140234"/>
    </source>
</evidence>
<sequence>MSTRPATATEPVPQTPTKEHAQGAPTSASLRRVHFSPCNEEIPEGVLPHSSPTRARMRPRSRGILKRHSGAAQTDQLPSSDIDLAAGADPLDAQLSSPLHAAVGNGGIERLAGGRLLFADEAAAASNVPFEEAFAQTVAGLQRATGADGALPRLYNGLCGLIAKNAQQAGAAAELALGLLDCIQRDIADPATPKQTALAATKCLGCALHIEGIGAAAAAADRLCGPLEAMAGMVQRQAAPDKGVCQAAVWCAGM</sequence>
<comment type="caution">
    <text evidence="1">The sequence shown here is derived from an EMBL/GenBank/DDBJ whole genome shotgun (WGS) entry which is preliminary data.</text>
</comment>
<accession>A0ACC1JWU3</accession>
<protein>
    <submittedName>
        <fullName evidence="1">Uncharacterized protein</fullName>
    </submittedName>
</protein>
<dbReference type="Proteomes" id="UP001140234">
    <property type="component" value="Unassembled WGS sequence"/>
</dbReference>
<keyword evidence="2" id="KW-1185">Reference proteome</keyword>
<reference evidence="1" key="1">
    <citation type="submission" date="2022-07" db="EMBL/GenBank/DDBJ databases">
        <title>Phylogenomic reconstructions and comparative analyses of Kickxellomycotina fungi.</title>
        <authorList>
            <person name="Reynolds N.K."/>
            <person name="Stajich J.E."/>
            <person name="Barry K."/>
            <person name="Grigoriev I.V."/>
            <person name="Crous P."/>
            <person name="Smith M.E."/>
        </authorList>
    </citation>
    <scope>NUCLEOTIDE SEQUENCE</scope>
    <source>
        <strain evidence="1">CBS 109366</strain>
    </source>
</reference>
<dbReference type="EMBL" id="JANBUJ010001028">
    <property type="protein sequence ID" value="KAJ2769041.1"/>
    <property type="molecule type" value="Genomic_DNA"/>
</dbReference>
<gene>
    <name evidence="1" type="ORF">IWQ57_003277</name>
</gene>
<feature type="non-terminal residue" evidence="1">
    <location>
        <position position="254"/>
    </location>
</feature>
<name>A0ACC1JWU3_9FUNG</name>
<evidence type="ECO:0000313" key="1">
    <source>
        <dbReference type="EMBL" id="KAJ2769041.1"/>
    </source>
</evidence>
<organism evidence="1 2">
    <name type="scientific">Coemansia nantahalensis</name>
    <dbReference type="NCBI Taxonomy" id="2789366"/>
    <lineage>
        <taxon>Eukaryota</taxon>
        <taxon>Fungi</taxon>
        <taxon>Fungi incertae sedis</taxon>
        <taxon>Zoopagomycota</taxon>
        <taxon>Kickxellomycotina</taxon>
        <taxon>Kickxellomycetes</taxon>
        <taxon>Kickxellales</taxon>
        <taxon>Kickxellaceae</taxon>
        <taxon>Coemansia</taxon>
    </lineage>
</organism>
<proteinExistence type="predicted"/>